<accession>A0AAN9URL2</accession>
<keyword evidence="1" id="KW-0436">Ligase</keyword>
<protein>
    <recommendedName>
        <fullName evidence="3">GS catalytic domain-containing protein</fullName>
    </recommendedName>
</protein>
<dbReference type="Pfam" id="PF00120">
    <property type="entry name" value="Gln-synt_C"/>
    <property type="match status" value="2"/>
</dbReference>
<evidence type="ECO:0000256" key="2">
    <source>
        <dbReference type="RuleBase" id="RU000384"/>
    </source>
</evidence>
<dbReference type="AlphaFoldDB" id="A0AAN9URL2"/>
<gene>
    <name evidence="4" type="ORF">SLS62_007000</name>
</gene>
<dbReference type="Gene3D" id="3.30.590.10">
    <property type="entry name" value="Glutamine synthetase/guanido kinase, catalytic domain"/>
    <property type="match status" value="2"/>
</dbReference>
<feature type="domain" description="GS catalytic" evidence="3">
    <location>
        <begin position="80"/>
        <end position="176"/>
    </location>
</feature>
<feature type="domain" description="GS catalytic" evidence="3">
    <location>
        <begin position="242"/>
        <end position="324"/>
    </location>
</feature>
<comment type="similarity">
    <text evidence="2">Belongs to the glutamine synthetase family.</text>
</comment>
<evidence type="ECO:0000313" key="4">
    <source>
        <dbReference type="EMBL" id="KAK7751015.1"/>
    </source>
</evidence>
<sequence length="339" mass="37373">MEQVYNLLGKKQALDIKAITLPFTTAALSILANDAMIPGATPSGAYSFCPDWSTLRAGPIDGHVSCYGEFQELDGSPSSLCPRTLLRKVLEKAATQGTEFLIGFEIEFIAMDRSPDDQDSKYQTIRNDGHSWSASRVLADWGREGSFSTALDEIFDHLKAAGIIIEQLHAEAAPGQLSNRWLHVMDIGPQSTRSRGLTLAAQHRMLISRYPPRVAISRKSTNPSMQVLRNIPFYSDDSISRAILAAGTDGILNHIELSWGDLQGDPASLTETERKDLGVTEMLPSNLEEALGALGADERLVHLLNPVLAQRYIDVKNAEIALLTPMTAESRRQWILERY</sequence>
<dbReference type="EMBL" id="JAKJXP020000055">
    <property type="protein sequence ID" value="KAK7751015.1"/>
    <property type="molecule type" value="Genomic_DNA"/>
</dbReference>
<evidence type="ECO:0000259" key="3">
    <source>
        <dbReference type="Pfam" id="PF00120"/>
    </source>
</evidence>
<evidence type="ECO:0000313" key="5">
    <source>
        <dbReference type="Proteomes" id="UP001320420"/>
    </source>
</evidence>
<keyword evidence="5" id="KW-1185">Reference proteome</keyword>
<evidence type="ECO:0000256" key="1">
    <source>
        <dbReference type="ARBA" id="ARBA00022598"/>
    </source>
</evidence>
<dbReference type="PANTHER" id="PTHR43785">
    <property type="entry name" value="GAMMA-GLUTAMYLPUTRESCINE SYNTHETASE"/>
    <property type="match status" value="1"/>
</dbReference>
<dbReference type="Proteomes" id="UP001320420">
    <property type="component" value="Unassembled WGS sequence"/>
</dbReference>
<dbReference type="PANTHER" id="PTHR43785:SF2">
    <property type="entry name" value="TYPE-1 GLUTAMINE SYNTHETASE 1"/>
    <property type="match status" value="1"/>
</dbReference>
<dbReference type="GO" id="GO:0004356">
    <property type="term" value="F:glutamine synthetase activity"/>
    <property type="evidence" value="ECO:0007669"/>
    <property type="project" value="InterPro"/>
</dbReference>
<organism evidence="4 5">
    <name type="scientific">Diatrype stigma</name>
    <dbReference type="NCBI Taxonomy" id="117547"/>
    <lineage>
        <taxon>Eukaryota</taxon>
        <taxon>Fungi</taxon>
        <taxon>Dikarya</taxon>
        <taxon>Ascomycota</taxon>
        <taxon>Pezizomycotina</taxon>
        <taxon>Sordariomycetes</taxon>
        <taxon>Xylariomycetidae</taxon>
        <taxon>Xylariales</taxon>
        <taxon>Diatrypaceae</taxon>
        <taxon>Diatrype</taxon>
    </lineage>
</organism>
<comment type="caution">
    <text evidence="4">The sequence shown here is derived from an EMBL/GenBank/DDBJ whole genome shotgun (WGS) entry which is preliminary data.</text>
</comment>
<dbReference type="InterPro" id="IPR014746">
    <property type="entry name" value="Gln_synth/guanido_kin_cat_dom"/>
</dbReference>
<reference evidence="4 5" key="1">
    <citation type="submission" date="2024-02" db="EMBL/GenBank/DDBJ databases">
        <title>De novo assembly and annotation of 12 fungi associated with fruit tree decline syndrome in Ontario, Canada.</title>
        <authorList>
            <person name="Sulman M."/>
            <person name="Ellouze W."/>
            <person name="Ilyukhin E."/>
        </authorList>
    </citation>
    <scope>NUCLEOTIDE SEQUENCE [LARGE SCALE GENOMIC DNA]</scope>
    <source>
        <strain evidence="4 5">M11/M66-122</strain>
    </source>
</reference>
<name>A0AAN9URL2_9PEZI</name>
<proteinExistence type="inferred from homology"/>
<dbReference type="InterPro" id="IPR008146">
    <property type="entry name" value="Gln_synth_cat_dom"/>
</dbReference>
<dbReference type="SUPFAM" id="SSF55931">
    <property type="entry name" value="Glutamine synthetase/guanido kinase"/>
    <property type="match status" value="2"/>
</dbReference>